<name>A0AAW0DC91_9AGAR</name>
<dbReference type="AlphaFoldDB" id="A0AAW0DC91"/>
<reference evidence="2 3" key="1">
    <citation type="journal article" date="2024" name="J Genomics">
        <title>Draft genome sequencing and assembly of Favolaschia claudopus CIRM-BRFM 2984 isolated from oak limbs.</title>
        <authorList>
            <person name="Navarro D."/>
            <person name="Drula E."/>
            <person name="Chaduli D."/>
            <person name="Cazenave R."/>
            <person name="Ahrendt S."/>
            <person name="Wang J."/>
            <person name="Lipzen A."/>
            <person name="Daum C."/>
            <person name="Barry K."/>
            <person name="Grigoriev I.V."/>
            <person name="Favel A."/>
            <person name="Rosso M.N."/>
            <person name="Martin F."/>
        </authorList>
    </citation>
    <scope>NUCLEOTIDE SEQUENCE [LARGE SCALE GENOMIC DNA]</scope>
    <source>
        <strain evidence="2 3">CIRM-BRFM 2984</strain>
    </source>
</reference>
<evidence type="ECO:0000256" key="1">
    <source>
        <dbReference type="SAM" id="Phobius"/>
    </source>
</evidence>
<keyword evidence="3" id="KW-1185">Reference proteome</keyword>
<dbReference type="Proteomes" id="UP001362999">
    <property type="component" value="Unassembled WGS sequence"/>
</dbReference>
<feature type="transmembrane region" description="Helical" evidence="1">
    <location>
        <begin position="20"/>
        <end position="40"/>
    </location>
</feature>
<dbReference type="EMBL" id="JAWWNJ010000008">
    <property type="protein sequence ID" value="KAK7050364.1"/>
    <property type="molecule type" value="Genomic_DNA"/>
</dbReference>
<keyword evidence="1" id="KW-0472">Membrane</keyword>
<protein>
    <submittedName>
        <fullName evidence="2">Uncharacterized protein</fullName>
    </submittedName>
</protein>
<organism evidence="2 3">
    <name type="scientific">Favolaschia claudopus</name>
    <dbReference type="NCBI Taxonomy" id="2862362"/>
    <lineage>
        <taxon>Eukaryota</taxon>
        <taxon>Fungi</taxon>
        <taxon>Dikarya</taxon>
        <taxon>Basidiomycota</taxon>
        <taxon>Agaricomycotina</taxon>
        <taxon>Agaricomycetes</taxon>
        <taxon>Agaricomycetidae</taxon>
        <taxon>Agaricales</taxon>
        <taxon>Marasmiineae</taxon>
        <taxon>Mycenaceae</taxon>
        <taxon>Favolaschia</taxon>
    </lineage>
</organism>
<evidence type="ECO:0000313" key="2">
    <source>
        <dbReference type="EMBL" id="KAK7050364.1"/>
    </source>
</evidence>
<keyword evidence="1" id="KW-0812">Transmembrane</keyword>
<gene>
    <name evidence="2" type="ORF">R3P38DRAFT_3306674</name>
</gene>
<sequence>MSFKQVQNQYYAKLHFGEASSVALAPIVGLCVTLAVWANLHVGLSRRNSGILLKALGLIVAGYDIESPTAGIPQDIRSAYKGMLEPEIIRTPCCPTCYKPYTMQNLPTLCDWEKSPRAVPCGTTLWKQVQLRNGTRKKVPKCFYPTQSFESWLQFFLSRKDIEDHLEKTLQRRSSTCPAWRSLGNFLLSRYHLVFGSYVDWFNPFMNKIAGPVVSYGVIVLYCLSLPIEVRFNLENIFIFGLIPGPGAPNVWTITNVLIAFANMMSSFALPGKVLPTYQNPAGTHVATPVVPLIADLQAIRKVAGYMAFNATQFCNWCLLTLNQIENLDYQSWTLRNSRTVSDQAKAWHDAIMITHKNELSKQSGVRWSPTVAARSNFLPFWEMPSN</sequence>
<evidence type="ECO:0000313" key="3">
    <source>
        <dbReference type="Proteomes" id="UP001362999"/>
    </source>
</evidence>
<accession>A0AAW0DC91</accession>
<comment type="caution">
    <text evidence="2">The sequence shown here is derived from an EMBL/GenBank/DDBJ whole genome shotgun (WGS) entry which is preliminary data.</text>
</comment>
<keyword evidence="1" id="KW-1133">Transmembrane helix</keyword>
<proteinExistence type="predicted"/>